<dbReference type="CDD" id="cd00200">
    <property type="entry name" value="WD40"/>
    <property type="match status" value="1"/>
</dbReference>
<dbReference type="EMBL" id="HBHX01056932">
    <property type="protein sequence ID" value="CAE0136737.1"/>
    <property type="molecule type" value="Transcribed_RNA"/>
</dbReference>
<dbReference type="InterPro" id="IPR045183">
    <property type="entry name" value="Ebi-like"/>
</dbReference>
<dbReference type="PRINTS" id="PR00320">
    <property type="entry name" value="GPROTEINBRPT"/>
</dbReference>
<evidence type="ECO:0000256" key="1">
    <source>
        <dbReference type="ARBA" id="ARBA00004123"/>
    </source>
</evidence>
<dbReference type="PROSITE" id="PS00678">
    <property type="entry name" value="WD_REPEATS_1"/>
    <property type="match status" value="1"/>
</dbReference>
<dbReference type="InterPro" id="IPR001680">
    <property type="entry name" value="WD40_rpt"/>
</dbReference>
<feature type="repeat" description="WD" evidence="7">
    <location>
        <begin position="332"/>
        <end position="373"/>
    </location>
</feature>
<evidence type="ECO:0000256" key="4">
    <source>
        <dbReference type="ARBA" id="ARBA00023015"/>
    </source>
</evidence>
<dbReference type="AlphaFoldDB" id="A0A7S3BKX4"/>
<dbReference type="Gene3D" id="1.20.960.30">
    <property type="match status" value="1"/>
</dbReference>
<keyword evidence="4" id="KW-0805">Transcription regulation</keyword>
<dbReference type="InterPro" id="IPR020472">
    <property type="entry name" value="WD40_PAC1"/>
</dbReference>
<dbReference type="PROSITE" id="PS50896">
    <property type="entry name" value="LISH"/>
    <property type="match status" value="1"/>
</dbReference>
<dbReference type="InterPro" id="IPR036322">
    <property type="entry name" value="WD40_repeat_dom_sf"/>
</dbReference>
<evidence type="ECO:0000256" key="2">
    <source>
        <dbReference type="ARBA" id="ARBA00022574"/>
    </source>
</evidence>
<keyword evidence="6" id="KW-0539">Nucleus</keyword>
<feature type="region of interest" description="Disordered" evidence="8">
    <location>
        <begin position="66"/>
        <end position="140"/>
    </location>
</feature>
<keyword evidence="5" id="KW-0804">Transcription</keyword>
<keyword evidence="3" id="KW-0677">Repeat</keyword>
<reference evidence="9" key="1">
    <citation type="submission" date="2021-01" db="EMBL/GenBank/DDBJ databases">
        <authorList>
            <person name="Corre E."/>
            <person name="Pelletier E."/>
            <person name="Niang G."/>
            <person name="Scheremetjew M."/>
            <person name="Finn R."/>
            <person name="Kale V."/>
            <person name="Holt S."/>
            <person name="Cochrane G."/>
            <person name="Meng A."/>
            <person name="Brown T."/>
            <person name="Cohen L."/>
        </authorList>
    </citation>
    <scope>NUCLEOTIDE SEQUENCE</scope>
    <source>
        <strain evidence="9">CCMP281</strain>
    </source>
</reference>
<feature type="repeat" description="WD" evidence="7">
    <location>
        <begin position="425"/>
        <end position="466"/>
    </location>
</feature>
<dbReference type="InterPro" id="IPR015943">
    <property type="entry name" value="WD40/YVTN_repeat-like_dom_sf"/>
</dbReference>
<feature type="compositionally biased region" description="Polar residues" evidence="8">
    <location>
        <begin position="88"/>
        <end position="97"/>
    </location>
</feature>
<dbReference type="GO" id="GO:0003714">
    <property type="term" value="F:transcription corepressor activity"/>
    <property type="evidence" value="ECO:0007669"/>
    <property type="project" value="InterPro"/>
</dbReference>
<evidence type="ECO:0000313" key="9">
    <source>
        <dbReference type="EMBL" id="CAE0136737.1"/>
    </source>
</evidence>
<dbReference type="SMART" id="SM00320">
    <property type="entry name" value="WD40"/>
    <property type="match status" value="8"/>
</dbReference>
<name>A0A7S3BKX4_9EUKA</name>
<feature type="repeat" description="WD" evidence="7">
    <location>
        <begin position="374"/>
        <end position="424"/>
    </location>
</feature>
<evidence type="ECO:0000256" key="7">
    <source>
        <dbReference type="PROSITE-ProRule" id="PRU00221"/>
    </source>
</evidence>
<keyword evidence="2 7" id="KW-0853">WD repeat</keyword>
<evidence type="ECO:0000256" key="8">
    <source>
        <dbReference type="SAM" id="MobiDB-lite"/>
    </source>
</evidence>
<sequence>MSITSDELNFLVYRYLHESGFRHSAFTFGCESMVAKSNINGSKIPPGQLVNIIQKGIMYANLERSVADDGSDVPSTEPFSLLRGADSKSGNEGSSQDVKAEGTGSGNTAPSTDAASRDSKRPRLEAESAPARPNGVHTAAETPEDQVTTLAGHTSEVFICAWSPSSLLLASGSGDSTARIWRVPEGPCGKGQTASMQEPLVLQHLSKDKEKSKDVTTLDWNHDGSSLATGSYDGQARIWSSTGKLTATLVKHNGPIFSLKWNCTGQYLLSGSVDKTAIIWDVAAGTVKQQFAFHKEPTLDVDWRDADSFASCSTDRMIYVCKLNQPNYLKCFQGHRDEVNAIKWDPSGQLLASCSDDYTAKLWSMSRDTCVHNLREHTKEIYTIKWSPTGPGSNNPNQNLVLASASFDSTIRIWDPETGACRHVLDKHSDPVYSVAFSSDGQYLASGSFDRCLHIWSVKDGSLIKTYRGNGGIFEVCWNAEGTKVAACFSNKTVSVMDVRM</sequence>
<dbReference type="FunFam" id="2.130.10.10:FF:000218">
    <property type="entry name" value="WD40 repeat-containing protein HOS15"/>
    <property type="match status" value="1"/>
</dbReference>
<dbReference type="PANTHER" id="PTHR22846:SF2">
    <property type="entry name" value="F-BOX-LIKE_WD REPEAT-CONTAINING PROTEIN EBI"/>
    <property type="match status" value="1"/>
</dbReference>
<accession>A0A7S3BKX4</accession>
<dbReference type="InterPro" id="IPR006594">
    <property type="entry name" value="LisH"/>
</dbReference>
<dbReference type="Pfam" id="PF08513">
    <property type="entry name" value="LisH"/>
    <property type="match status" value="1"/>
</dbReference>
<dbReference type="PROSITE" id="PS50082">
    <property type="entry name" value="WD_REPEATS_2"/>
    <property type="match status" value="6"/>
</dbReference>
<dbReference type="PANTHER" id="PTHR22846">
    <property type="entry name" value="WD40 REPEAT PROTEIN"/>
    <property type="match status" value="1"/>
</dbReference>
<evidence type="ECO:0000256" key="5">
    <source>
        <dbReference type="ARBA" id="ARBA00023163"/>
    </source>
</evidence>
<evidence type="ECO:0000256" key="6">
    <source>
        <dbReference type="ARBA" id="ARBA00023242"/>
    </source>
</evidence>
<gene>
    <name evidence="9" type="ORF">HERI1096_LOCUS31393</name>
</gene>
<organism evidence="9">
    <name type="scientific">Haptolina ericina</name>
    <dbReference type="NCBI Taxonomy" id="156174"/>
    <lineage>
        <taxon>Eukaryota</taxon>
        <taxon>Haptista</taxon>
        <taxon>Haptophyta</taxon>
        <taxon>Prymnesiophyceae</taxon>
        <taxon>Prymnesiales</taxon>
        <taxon>Prymnesiaceae</taxon>
        <taxon>Haptolina</taxon>
    </lineage>
</organism>
<dbReference type="Gene3D" id="2.130.10.10">
    <property type="entry name" value="YVTN repeat-like/Quinoprotein amine dehydrogenase"/>
    <property type="match status" value="1"/>
</dbReference>
<dbReference type="GO" id="GO:0006357">
    <property type="term" value="P:regulation of transcription by RNA polymerase II"/>
    <property type="evidence" value="ECO:0007669"/>
    <property type="project" value="TreeGrafter"/>
</dbReference>
<dbReference type="Pfam" id="PF00400">
    <property type="entry name" value="WD40"/>
    <property type="match status" value="7"/>
</dbReference>
<feature type="repeat" description="WD" evidence="7">
    <location>
        <begin position="249"/>
        <end position="290"/>
    </location>
</feature>
<feature type="repeat" description="WD" evidence="7">
    <location>
        <begin position="208"/>
        <end position="240"/>
    </location>
</feature>
<dbReference type="PROSITE" id="PS50294">
    <property type="entry name" value="WD_REPEATS_REGION"/>
    <property type="match status" value="6"/>
</dbReference>
<protein>
    <submittedName>
        <fullName evidence="9">Uncharacterized protein</fullName>
    </submittedName>
</protein>
<proteinExistence type="predicted"/>
<dbReference type="FunFam" id="1.20.960.30:FF:000001">
    <property type="entry name" value="F-box-like/WD repeat-containing protein TBL1XR1"/>
    <property type="match status" value="1"/>
</dbReference>
<feature type="compositionally biased region" description="Basic and acidic residues" evidence="8">
    <location>
        <begin position="115"/>
        <end position="126"/>
    </location>
</feature>
<dbReference type="InterPro" id="IPR019775">
    <property type="entry name" value="WD40_repeat_CS"/>
</dbReference>
<evidence type="ECO:0000256" key="3">
    <source>
        <dbReference type="ARBA" id="ARBA00022737"/>
    </source>
</evidence>
<dbReference type="SUPFAM" id="SSF50978">
    <property type="entry name" value="WD40 repeat-like"/>
    <property type="match status" value="1"/>
</dbReference>
<dbReference type="GO" id="GO:0000118">
    <property type="term" value="C:histone deacetylase complex"/>
    <property type="evidence" value="ECO:0007669"/>
    <property type="project" value="TreeGrafter"/>
</dbReference>
<comment type="subcellular location">
    <subcellularLocation>
        <location evidence="1">Nucleus</location>
    </subcellularLocation>
</comment>
<feature type="repeat" description="WD" evidence="7">
    <location>
        <begin position="150"/>
        <end position="183"/>
    </location>
</feature>